<dbReference type="RefSeq" id="YP_009011705.1">
    <property type="nucleotide sequence ID" value="NC_023688.1"/>
</dbReference>
<sequence>MVTSKHRLIQNVNGVMKNSLIEDMVFTKMPYLKENAALIEFYYQNRKIRKVVYGNEQDFVRKCNDRQSV</sequence>
<dbReference type="Proteomes" id="UP000008726">
    <property type="component" value="Segment"/>
</dbReference>
<proteinExistence type="predicted"/>
<dbReference type="KEGG" id="vg:18560200"/>
<dbReference type="OrthoDB" id="40437at10239"/>
<dbReference type="EMBL" id="GU396103">
    <property type="protein sequence ID" value="ADQ52995.1"/>
    <property type="molecule type" value="Genomic_DNA"/>
</dbReference>
<accession>E5DQK9</accession>
<gene>
    <name evidence="1" type="ORF">PX29p276</name>
</gene>
<organism evidence="1 2">
    <name type="scientific">Aeromonas phage PX29</name>
    <dbReference type="NCBI Taxonomy" id="926067"/>
    <lineage>
        <taxon>Viruses</taxon>
        <taxon>Duplodnaviria</taxon>
        <taxon>Heunggongvirae</taxon>
        <taxon>Uroviricota</taxon>
        <taxon>Caudoviricetes</taxon>
        <taxon>Pantevenvirales</taxon>
        <taxon>Straboviridae</taxon>
        <taxon>Angelvirus</taxon>
        <taxon>Angelvirus px29</taxon>
    </lineage>
</organism>
<reference evidence="1 2" key="1">
    <citation type="journal article" date="2010" name="Virol. J.">
        <title>Genomes of the T4-related bacteriophages as windows on microbial genome evolution.</title>
        <authorList>
            <person name="Petrov V.M."/>
            <person name="Ratnayaka S."/>
            <person name="Nolan J.M."/>
            <person name="Miller E.S."/>
            <person name="Karam J.D."/>
        </authorList>
    </citation>
    <scope>NUCLEOTIDE SEQUENCE [LARGE SCALE GENOMIC DNA]</scope>
</reference>
<dbReference type="GeneID" id="18560200"/>
<protein>
    <submittedName>
        <fullName evidence="1">Uncharacterized protein</fullName>
    </submittedName>
</protein>
<evidence type="ECO:0000313" key="2">
    <source>
        <dbReference type="Proteomes" id="UP000008726"/>
    </source>
</evidence>
<keyword evidence="2" id="KW-1185">Reference proteome</keyword>
<name>E5DQK9_9CAUD</name>
<evidence type="ECO:0000313" key="1">
    <source>
        <dbReference type="EMBL" id="ADQ52995.1"/>
    </source>
</evidence>